<dbReference type="EMBL" id="JACFYJ010000003">
    <property type="protein sequence ID" value="MEI5996244.1"/>
    <property type="molecule type" value="Genomic_DNA"/>
</dbReference>
<dbReference type="Gene3D" id="3.40.50.280">
    <property type="entry name" value="Cobalamin-binding domain"/>
    <property type="match status" value="1"/>
</dbReference>
<dbReference type="RefSeq" id="WP_336596686.1">
    <property type="nucleotide sequence ID" value="NZ_JACFYJ010000003.1"/>
</dbReference>
<organism evidence="1 2">
    <name type="scientific">Paraburkholderia bengalensis</name>
    <dbReference type="NCBI Taxonomy" id="2747562"/>
    <lineage>
        <taxon>Bacteria</taxon>
        <taxon>Pseudomonadati</taxon>
        <taxon>Pseudomonadota</taxon>
        <taxon>Betaproteobacteria</taxon>
        <taxon>Burkholderiales</taxon>
        <taxon>Burkholderiaceae</taxon>
        <taxon>Paraburkholderia</taxon>
    </lineage>
</organism>
<keyword evidence="2" id="KW-1185">Reference proteome</keyword>
<comment type="caution">
    <text evidence="1">The sequence shown here is derived from an EMBL/GenBank/DDBJ whole genome shotgun (WGS) entry which is preliminary data.</text>
</comment>
<sequence length="76" mass="8461">MTLSGEGRDLGILMAEAMFTLSMRMRPLGLQTPLHDIVDAVAAQKVHIVALSFTASLPRAVRCKCSPPRWRRTRRA</sequence>
<accession>A0ABU8IKW6</accession>
<protein>
    <submittedName>
        <fullName evidence="1">Uncharacterized protein</fullName>
    </submittedName>
</protein>
<proteinExistence type="predicted"/>
<evidence type="ECO:0000313" key="1">
    <source>
        <dbReference type="EMBL" id="MEI5996244.1"/>
    </source>
</evidence>
<gene>
    <name evidence="1" type="ORF">H3V53_03180</name>
</gene>
<name>A0ABU8IKW6_9BURK</name>
<reference evidence="1 2" key="1">
    <citation type="journal article" date="2022" name="Arch. Microbiol.">
        <title>Paraburkholderia bengalensis sp. nov. isolated from roots of Oryza sativa, IR64.</title>
        <authorList>
            <person name="Nag P."/>
            <person name="Mondal N."/>
            <person name="Sarkar J."/>
            <person name="Das S."/>
        </authorList>
    </citation>
    <scope>NUCLEOTIDE SEQUENCE [LARGE SCALE GENOMIC DNA]</scope>
    <source>
        <strain evidence="1 2">IR64_4_BI</strain>
    </source>
</reference>
<evidence type="ECO:0000313" key="2">
    <source>
        <dbReference type="Proteomes" id="UP001386437"/>
    </source>
</evidence>
<dbReference type="Proteomes" id="UP001386437">
    <property type="component" value="Unassembled WGS sequence"/>
</dbReference>